<feature type="region of interest" description="Disordered" evidence="5">
    <location>
        <begin position="1"/>
        <end position="71"/>
    </location>
</feature>
<comment type="subunit">
    <text evidence="4">Component of the eukaryotic translation initiation factor 3 (eIF-3) complex.</text>
</comment>
<comment type="subcellular location">
    <subcellularLocation>
        <location evidence="4">Cytoplasm</location>
    </subcellularLocation>
</comment>
<dbReference type="InterPro" id="IPR008905">
    <property type="entry name" value="EIF3C_N_dom"/>
</dbReference>
<protein>
    <recommendedName>
        <fullName evidence="4">Eukaryotic translation initiation factor 3 subunit C</fullName>
        <shortName evidence="4">eIF3c</shortName>
    </recommendedName>
    <alternativeName>
        <fullName evidence="4">Eukaryotic translation initiation factor 3 subunit 8</fullName>
    </alternativeName>
</protein>
<dbReference type="GO" id="GO:0031369">
    <property type="term" value="F:translation initiation factor binding"/>
    <property type="evidence" value="ECO:0007669"/>
    <property type="project" value="InterPro"/>
</dbReference>
<feature type="domain" description="PCI" evidence="6">
    <location>
        <begin position="740"/>
        <end position="913"/>
    </location>
</feature>
<organism evidence="7">
    <name type="scientific">Fibrocapsa japonica</name>
    <dbReference type="NCBI Taxonomy" id="94617"/>
    <lineage>
        <taxon>Eukaryota</taxon>
        <taxon>Sar</taxon>
        <taxon>Stramenopiles</taxon>
        <taxon>Ochrophyta</taxon>
        <taxon>Raphidophyceae</taxon>
        <taxon>Chattonellales</taxon>
        <taxon>Chattonellaceae</taxon>
        <taxon>Fibrocapsa</taxon>
    </lineage>
</organism>
<evidence type="ECO:0000313" key="7">
    <source>
        <dbReference type="EMBL" id="CAD9859399.1"/>
    </source>
</evidence>
<evidence type="ECO:0000256" key="1">
    <source>
        <dbReference type="ARBA" id="ARBA00022490"/>
    </source>
</evidence>
<dbReference type="GO" id="GO:0005852">
    <property type="term" value="C:eukaryotic translation initiation factor 3 complex"/>
    <property type="evidence" value="ECO:0007669"/>
    <property type="project" value="UniProtKB-UniRule"/>
</dbReference>
<feature type="compositionally biased region" description="Gly residues" evidence="5">
    <location>
        <begin position="1029"/>
        <end position="1038"/>
    </location>
</feature>
<feature type="region of interest" description="Disordered" evidence="5">
    <location>
        <begin position="177"/>
        <end position="304"/>
    </location>
</feature>
<comment type="function">
    <text evidence="4">Component of the eukaryotic translation initiation factor 3 (eIF-3) complex, which is involved in protein synthesis of a specialized repertoire of mRNAs and, together with other initiation factors, stimulates binding of mRNA and methionyl-tRNAi to the 40S ribosome. The eIF-3 complex specifically targets and initiates translation of a subset of mRNAs involved in cell proliferation.</text>
</comment>
<feature type="compositionally biased region" description="Low complexity" evidence="5">
    <location>
        <begin position="14"/>
        <end position="34"/>
    </location>
</feature>
<dbReference type="Pfam" id="PF26569">
    <property type="entry name" value="EIF3CL_C"/>
    <property type="match status" value="1"/>
</dbReference>
<dbReference type="Pfam" id="PF05470">
    <property type="entry name" value="eIF-3c_N"/>
    <property type="match status" value="1"/>
</dbReference>
<dbReference type="SUPFAM" id="SSF46785">
    <property type="entry name" value="Winged helix' DNA-binding domain"/>
    <property type="match status" value="1"/>
</dbReference>
<evidence type="ECO:0000256" key="5">
    <source>
        <dbReference type="SAM" id="MobiDB-lite"/>
    </source>
</evidence>
<feature type="region of interest" description="Disordered" evidence="5">
    <location>
        <begin position="450"/>
        <end position="470"/>
    </location>
</feature>
<feature type="compositionally biased region" description="Acidic residues" evidence="5">
    <location>
        <begin position="455"/>
        <end position="466"/>
    </location>
</feature>
<evidence type="ECO:0000256" key="2">
    <source>
        <dbReference type="ARBA" id="ARBA00022540"/>
    </source>
</evidence>
<evidence type="ECO:0000256" key="3">
    <source>
        <dbReference type="ARBA" id="ARBA00022917"/>
    </source>
</evidence>
<feature type="compositionally biased region" description="Gly residues" evidence="5">
    <location>
        <begin position="1000"/>
        <end position="1020"/>
    </location>
</feature>
<proteinExistence type="inferred from homology"/>
<dbReference type="GO" id="GO:0003743">
    <property type="term" value="F:translation initiation factor activity"/>
    <property type="evidence" value="ECO:0007669"/>
    <property type="project" value="UniProtKB-UniRule"/>
</dbReference>
<name>A0A7S2UU87_9STRA</name>
<comment type="similarity">
    <text evidence="4">Belongs to the eIF-3 subunit C family.</text>
</comment>
<dbReference type="InterPro" id="IPR000717">
    <property type="entry name" value="PCI_dom"/>
</dbReference>
<feature type="region of interest" description="Disordered" evidence="5">
    <location>
        <begin position="953"/>
        <end position="1038"/>
    </location>
</feature>
<dbReference type="GO" id="GO:0001732">
    <property type="term" value="P:formation of cytoplasmic translation initiation complex"/>
    <property type="evidence" value="ECO:0007669"/>
    <property type="project" value="UniProtKB-UniRule"/>
</dbReference>
<dbReference type="PROSITE" id="PS50250">
    <property type="entry name" value="PCI"/>
    <property type="match status" value="1"/>
</dbReference>
<reference evidence="7" key="1">
    <citation type="submission" date="2021-01" db="EMBL/GenBank/DDBJ databases">
        <authorList>
            <person name="Corre E."/>
            <person name="Pelletier E."/>
            <person name="Niang G."/>
            <person name="Scheremetjew M."/>
            <person name="Finn R."/>
            <person name="Kale V."/>
            <person name="Holt S."/>
            <person name="Cochrane G."/>
            <person name="Meng A."/>
            <person name="Brown T."/>
            <person name="Cohen L."/>
        </authorList>
    </citation>
    <scope>NUCLEOTIDE SEQUENCE</scope>
    <source>
        <strain evidence="7">CCMP1661</strain>
    </source>
</reference>
<feature type="compositionally biased region" description="Basic and acidic residues" evidence="5">
    <location>
        <begin position="721"/>
        <end position="735"/>
    </location>
</feature>
<keyword evidence="3 4" id="KW-0648">Protein biosynthesis</keyword>
<keyword evidence="1 4" id="KW-0963">Cytoplasm</keyword>
<dbReference type="EMBL" id="HBHR01004098">
    <property type="protein sequence ID" value="CAD9859399.1"/>
    <property type="molecule type" value="Transcribed_RNA"/>
</dbReference>
<dbReference type="PANTHER" id="PTHR13937">
    <property type="entry name" value="EUKARYOTIC TRANSLATION INITATION FACTOR 3, SUBUNIT 8 EIF3S8 -RELATED"/>
    <property type="match status" value="1"/>
</dbReference>
<dbReference type="HAMAP" id="MF_03002">
    <property type="entry name" value="eIF3c"/>
    <property type="match status" value="1"/>
</dbReference>
<feature type="compositionally biased region" description="Basic and acidic residues" evidence="5">
    <location>
        <begin position="279"/>
        <end position="296"/>
    </location>
</feature>
<evidence type="ECO:0000259" key="6">
    <source>
        <dbReference type="PROSITE" id="PS50250"/>
    </source>
</evidence>
<dbReference type="AlphaFoldDB" id="A0A7S2UU87"/>
<evidence type="ECO:0000256" key="4">
    <source>
        <dbReference type="HAMAP-Rule" id="MF_03002"/>
    </source>
</evidence>
<gene>
    <name evidence="7" type="ORF">FJAP1339_LOCUS1918</name>
</gene>
<accession>A0A7S2UU87</accession>
<keyword evidence="2 4" id="KW-0396">Initiation factor</keyword>
<feature type="region of interest" description="Disordered" evidence="5">
    <location>
        <begin position="716"/>
        <end position="735"/>
    </location>
</feature>
<dbReference type="PANTHER" id="PTHR13937:SF0">
    <property type="entry name" value="EUKARYOTIC TRANSLATION INITIATION FACTOR 3 SUBUNIT C-RELATED"/>
    <property type="match status" value="1"/>
</dbReference>
<dbReference type="GO" id="GO:0003723">
    <property type="term" value="F:RNA binding"/>
    <property type="evidence" value="ECO:0007669"/>
    <property type="project" value="InterPro"/>
</dbReference>
<dbReference type="SMART" id="SM00088">
    <property type="entry name" value="PINT"/>
    <property type="match status" value="1"/>
</dbReference>
<dbReference type="Pfam" id="PF01399">
    <property type="entry name" value="PCI"/>
    <property type="match status" value="1"/>
</dbReference>
<sequence>MASRFWAGAGGGSSSDSEASDSSGSSGSSSGSDSSSEDERRQNTGRGPAASRWAVDSDSDSEDEGRVVRSQKDKAWDAIQNGIKKVKNSMRINDWGGIQTGFEDLNKLMEKSKTLIEREGMPQFYIRLLAQLEDLLAVALKDKEAIKKMNSSNSRSLNRMKLVLKKHNKNHEAALAKYRENPVESEGEESADSSSSSDSSSNSDSSDSDSSGSGSGSDSGSDSDSDSDSDAAPKTKAKKPKKALEDLDSDEWPSESESSSSESEDETQLKGRARWLKKTPAETTKKAKKPKDEKERAKRKKEQVEAAAAARAQALGDKAAAQQGLVRVDENITAEELEVKVLEAVASRGRRGTNIRDLLRQLQALAYAARKFGPRVELPVLFHLVSAQFDTTSRQIDDYMQTTSWKHVYACLMRVVSVLEGHQDLKLAVVADTDLADLVLAGKGELKVQDKPIDEEGEGQEVEGDAEAATNDPNEIQVVGTLSAYMRRINEEYVKSLQHINPHTQEYIARLKDEALIVALAAKVQAYYVRVGMPTEAASMCLMGLEHTYYKHDSIALAVQRAQSFTALWGDRALLHPGCVACTKMEGKLDAETCHPASALGTPTCDFSSLPDMAQEVSDMALFIYRHGDDRLRTRAMLCHITHHAMHDRFHQARDLLFMSHLQDTIGHTDVSTQILFNRAMVLLGLCAFRAGMILEGHYCMTEVCSGRTKELLAQGVQQSRYHERNPEKEKAEKRRQMPYHMHINLDLLECCHLTAAMLLEVPNIALDPGRKKVISRHFRKCRDIYSRQVFTGPPENTRDHVMASAQALEEGQWRQAAKLLLGLDVWNLIPGEGSAAKVKVMLEEKLKVEALRTYLFTYSSHYNSLSLNQLCSMFDMPKPKVHSLLSKMMMAEEIQASWDQPTETVVLHKVEPSPLQQLALQFAEKASFLVESNERLLDARCGGGAYREDWGRRGGNWNRDNRQGGGQNWRGNNRGGRGRGSDRYSKGGRGGRGDSYNKGGRGGGRGRGGWGGGRGGYQGRGERRQGQQWGGNRGNRY</sequence>
<dbReference type="GO" id="GO:0033290">
    <property type="term" value="C:eukaryotic 48S preinitiation complex"/>
    <property type="evidence" value="ECO:0007669"/>
    <property type="project" value="UniProtKB-UniRule"/>
</dbReference>
<dbReference type="InterPro" id="IPR027516">
    <property type="entry name" value="EIF3C"/>
</dbReference>
<dbReference type="GO" id="GO:0016282">
    <property type="term" value="C:eukaryotic 43S preinitiation complex"/>
    <property type="evidence" value="ECO:0007669"/>
    <property type="project" value="UniProtKB-UniRule"/>
</dbReference>
<dbReference type="InterPro" id="IPR058999">
    <property type="entry name" value="EIF3CL_C"/>
</dbReference>
<dbReference type="InterPro" id="IPR036390">
    <property type="entry name" value="WH_DNA-bd_sf"/>
</dbReference>
<feature type="compositionally biased region" description="Low complexity" evidence="5">
    <location>
        <begin position="192"/>
        <end position="220"/>
    </location>
</feature>